<dbReference type="PANTHER" id="PTHR46128">
    <property type="entry name" value="MITOCHONDRIAL GROUP I INTRON SPLICING FACTOR CCM1"/>
    <property type="match status" value="1"/>
</dbReference>
<dbReference type="Pfam" id="PF13041">
    <property type="entry name" value="PPR_2"/>
    <property type="match status" value="2"/>
</dbReference>
<keyword evidence="2" id="KW-0677">Repeat</keyword>
<dbReference type="Proteomes" id="UP000236161">
    <property type="component" value="Unassembled WGS sequence"/>
</dbReference>
<keyword evidence="4" id="KW-0489">Methyltransferase</keyword>
<accession>A0A2I0AC80</accession>
<dbReference type="EC" id="2.1.1.204" evidence="4"/>
<dbReference type="InterPro" id="IPR011990">
    <property type="entry name" value="TPR-like_helical_dom_sf"/>
</dbReference>
<dbReference type="OrthoDB" id="185373at2759"/>
<feature type="repeat" description="PPR" evidence="3">
    <location>
        <begin position="495"/>
        <end position="529"/>
    </location>
</feature>
<feature type="repeat" description="PPR" evidence="3">
    <location>
        <begin position="393"/>
        <end position="427"/>
    </location>
</feature>
<dbReference type="InterPro" id="IPR050872">
    <property type="entry name" value="PPR_P_subfamily"/>
</dbReference>
<name>A0A2I0AC80_9ASPA</name>
<dbReference type="EMBL" id="KZ451999">
    <property type="protein sequence ID" value="PKA53161.1"/>
    <property type="molecule type" value="Genomic_DNA"/>
</dbReference>
<evidence type="ECO:0000256" key="1">
    <source>
        <dbReference type="ARBA" id="ARBA00007626"/>
    </source>
</evidence>
<gene>
    <name evidence="4" type="ORF">AXF42_Ash009891</name>
</gene>
<dbReference type="InterPro" id="IPR002885">
    <property type="entry name" value="PPR_rpt"/>
</dbReference>
<feature type="repeat" description="PPR" evidence="3">
    <location>
        <begin position="530"/>
        <end position="564"/>
    </location>
</feature>
<feature type="repeat" description="PPR" evidence="3">
    <location>
        <begin position="428"/>
        <end position="462"/>
    </location>
</feature>
<dbReference type="PROSITE" id="PS51375">
    <property type="entry name" value="PPR"/>
    <property type="match status" value="6"/>
</dbReference>
<reference evidence="4 5" key="1">
    <citation type="journal article" date="2017" name="Nature">
        <title>The Apostasia genome and the evolution of orchids.</title>
        <authorList>
            <person name="Zhang G.Q."/>
            <person name="Liu K.W."/>
            <person name="Li Z."/>
            <person name="Lohaus R."/>
            <person name="Hsiao Y.Y."/>
            <person name="Niu S.C."/>
            <person name="Wang J.Y."/>
            <person name="Lin Y.C."/>
            <person name="Xu Q."/>
            <person name="Chen L.J."/>
            <person name="Yoshida K."/>
            <person name="Fujiwara S."/>
            <person name="Wang Z.W."/>
            <person name="Zhang Y.Q."/>
            <person name="Mitsuda N."/>
            <person name="Wang M."/>
            <person name="Liu G.H."/>
            <person name="Pecoraro L."/>
            <person name="Huang H.X."/>
            <person name="Xiao X.J."/>
            <person name="Lin M."/>
            <person name="Wu X.Y."/>
            <person name="Wu W.L."/>
            <person name="Chen Y.Y."/>
            <person name="Chang S.B."/>
            <person name="Sakamoto S."/>
            <person name="Ohme-Takagi M."/>
            <person name="Yagi M."/>
            <person name="Zeng S.J."/>
            <person name="Shen C.Y."/>
            <person name="Yeh C.M."/>
            <person name="Luo Y.B."/>
            <person name="Tsai W.C."/>
            <person name="Van de Peer Y."/>
            <person name="Liu Z.J."/>
        </authorList>
    </citation>
    <scope>NUCLEOTIDE SEQUENCE [LARGE SCALE GENOMIC DNA]</scope>
    <source>
        <strain evidence="5">cv. Shenzhen</strain>
        <tissue evidence="4">Stem</tissue>
    </source>
</reference>
<evidence type="ECO:0000313" key="4">
    <source>
        <dbReference type="EMBL" id="PKA53161.1"/>
    </source>
</evidence>
<keyword evidence="5" id="KW-1185">Reference proteome</keyword>
<evidence type="ECO:0000313" key="5">
    <source>
        <dbReference type="Proteomes" id="UP000236161"/>
    </source>
</evidence>
<evidence type="ECO:0000256" key="3">
    <source>
        <dbReference type="PROSITE-ProRule" id="PRU00708"/>
    </source>
</evidence>
<dbReference type="PANTHER" id="PTHR46128:SF253">
    <property type="entry name" value="PENTACOTRIPEPTIDE-REPEAT REGION OF PRORP DOMAIN-CONTAINING PROTEIN"/>
    <property type="match status" value="1"/>
</dbReference>
<sequence>MGIYDSIAFLTGANGILRSSPALSSLPPCSPFSLTALCLVSLSLSTLQRRPPTSALLANPRPEKLRTLAVAHRPPPLPRPHVYLIGNNQLNSGYDHLDQAVPFHEYIYQNLHAEGNGCFTDQGYGERIIFRSEFQSIPPRHSEIMDIDNDSNAKDAIKIQDILKSRESAHEVESILSRCKFEITEGLVVQVLRRHRSDWKPALFFFDCVSRQGYAHGSRSYNELLDILGRMRRLKEMQRIFDEIPKERIGTAINERTFAILVNRYAASHKIESAIEVFYKRKRYGFECNIAAFQTLLVSLCRYKHVEEAEALFLQTRDEFPPSIKTWNIILNGWRVLGNSREARRIWNDIILSKCKPDLFTYGIFINSLAKAGKLGSAVKLFSAMRNEGLNPDVTICNCIIDALCFKKKIPQALEIFGEMNEPDCLPDTATYNSLIKHICKIRRMEKVYELLDEMERKGCQPNARTYSYILKTMKKPEEVTELLYKMETTGCGMNGDTYNLVLNLYVHWDYQEGIRSIWSEMERKGLGPDQRSYTIIIHGLYNQGKLDEAMEYFNKMSFKGMNVEPRTRLLIEAVRLKNKGKFAKHGNVV</sequence>
<proteinExistence type="inferred from homology"/>
<feature type="repeat" description="PPR" evidence="3">
    <location>
        <begin position="358"/>
        <end position="392"/>
    </location>
</feature>
<dbReference type="GO" id="GO:0032259">
    <property type="term" value="P:methylation"/>
    <property type="evidence" value="ECO:0007669"/>
    <property type="project" value="UniProtKB-KW"/>
</dbReference>
<feature type="repeat" description="PPR" evidence="3">
    <location>
        <begin position="323"/>
        <end position="357"/>
    </location>
</feature>
<evidence type="ECO:0000256" key="2">
    <source>
        <dbReference type="ARBA" id="ARBA00022737"/>
    </source>
</evidence>
<dbReference type="AlphaFoldDB" id="A0A2I0AC80"/>
<organism evidence="4 5">
    <name type="scientific">Apostasia shenzhenica</name>
    <dbReference type="NCBI Taxonomy" id="1088818"/>
    <lineage>
        <taxon>Eukaryota</taxon>
        <taxon>Viridiplantae</taxon>
        <taxon>Streptophyta</taxon>
        <taxon>Embryophyta</taxon>
        <taxon>Tracheophyta</taxon>
        <taxon>Spermatophyta</taxon>
        <taxon>Magnoliopsida</taxon>
        <taxon>Liliopsida</taxon>
        <taxon>Asparagales</taxon>
        <taxon>Orchidaceae</taxon>
        <taxon>Apostasioideae</taxon>
        <taxon>Apostasia</taxon>
    </lineage>
</organism>
<protein>
    <submittedName>
        <fullName evidence="4">Pentatricopeptide repeat-containing protein</fullName>
        <ecNumber evidence="4">2.1.1.204</ecNumber>
    </submittedName>
</protein>
<keyword evidence="4" id="KW-0808">Transferase</keyword>
<dbReference type="Pfam" id="PF01535">
    <property type="entry name" value="PPR"/>
    <property type="match status" value="2"/>
</dbReference>
<dbReference type="GO" id="GO:0008168">
    <property type="term" value="F:methyltransferase activity"/>
    <property type="evidence" value="ECO:0007669"/>
    <property type="project" value="UniProtKB-KW"/>
</dbReference>
<dbReference type="Gene3D" id="1.25.40.10">
    <property type="entry name" value="Tetratricopeptide repeat domain"/>
    <property type="match status" value="4"/>
</dbReference>
<dbReference type="NCBIfam" id="TIGR00756">
    <property type="entry name" value="PPR"/>
    <property type="match status" value="4"/>
</dbReference>
<dbReference type="Pfam" id="PF12854">
    <property type="entry name" value="PPR_1"/>
    <property type="match status" value="1"/>
</dbReference>
<comment type="similarity">
    <text evidence="1">Belongs to the PPR family. P subfamily.</text>
</comment>